<evidence type="ECO:0000256" key="5">
    <source>
        <dbReference type="ARBA" id="ARBA00022573"/>
    </source>
</evidence>
<feature type="transmembrane region" description="Helical" evidence="9">
    <location>
        <begin position="198"/>
        <end position="220"/>
    </location>
</feature>
<evidence type="ECO:0000256" key="9">
    <source>
        <dbReference type="SAM" id="Phobius"/>
    </source>
</evidence>
<evidence type="ECO:0000256" key="8">
    <source>
        <dbReference type="ARBA" id="ARBA00023136"/>
    </source>
</evidence>
<keyword evidence="7 9" id="KW-1133">Transmembrane helix</keyword>
<comment type="caution">
    <text evidence="10">The sequence shown here is derived from an EMBL/GenBank/DDBJ whole genome shotgun (WGS) entry which is preliminary data.</text>
</comment>
<sequence>MQAQQGLLIFVLSLVAAHSVPLLNSYHPNTILSLVFKAIAKRVYKSSAPAGYQHLSGTLAFLLPSLTVIILCFAIAQFAYYPNWLGGIVLYLCLDTRVTTRAKRIATLLKQGQKSTARQLLSNIVARDVDKLSSVGISKACIDSTSLTTVRHYYMIIIFYILLGPLAALSYKLLLLCDHAWRTEIKPNSRFMSALKSTIYIIEWLPIRTFVLLIAMPLQVKKVMHYLKHYARYFYQKNSGWVLSLFAANLKVQLGGPCFYLGERYEKMRLGIERHPEPNDIDSLLNLLSRIRVFFFLVLALCWLTYALSATFLKG</sequence>
<comment type="pathway">
    <text evidence="2">Cofactor biosynthesis; adenosylcobalamin biosynthesis.</text>
</comment>
<proteinExistence type="inferred from homology"/>
<gene>
    <name evidence="10" type="ORF">HG263_13380</name>
</gene>
<dbReference type="Proteomes" id="UP000586305">
    <property type="component" value="Unassembled WGS sequence"/>
</dbReference>
<dbReference type="InterPro" id="IPR004485">
    <property type="entry name" value="Cobalamin_biosynth_CobD/CbiB"/>
</dbReference>
<evidence type="ECO:0000256" key="4">
    <source>
        <dbReference type="ARBA" id="ARBA00022475"/>
    </source>
</evidence>
<dbReference type="Pfam" id="PF03186">
    <property type="entry name" value="CobD_Cbib"/>
    <property type="match status" value="1"/>
</dbReference>
<feature type="transmembrane region" description="Helical" evidence="9">
    <location>
        <begin position="56"/>
        <end position="80"/>
    </location>
</feature>
<comment type="similarity">
    <text evidence="3">Belongs to the CobD/CbiB family.</text>
</comment>
<dbReference type="GO" id="GO:0005886">
    <property type="term" value="C:plasma membrane"/>
    <property type="evidence" value="ECO:0007669"/>
    <property type="project" value="UniProtKB-SubCell"/>
</dbReference>
<protein>
    <submittedName>
        <fullName evidence="10">Cobalamin biosynthesis protein</fullName>
    </submittedName>
</protein>
<feature type="transmembrane region" description="Helical" evidence="9">
    <location>
        <begin position="293"/>
        <end position="313"/>
    </location>
</feature>
<evidence type="ECO:0000256" key="2">
    <source>
        <dbReference type="ARBA" id="ARBA00004953"/>
    </source>
</evidence>
<keyword evidence="4" id="KW-1003">Cell membrane</keyword>
<dbReference type="EMBL" id="JABBPG010000005">
    <property type="protein sequence ID" value="NOU51522.1"/>
    <property type="molecule type" value="Genomic_DNA"/>
</dbReference>
<evidence type="ECO:0000256" key="1">
    <source>
        <dbReference type="ARBA" id="ARBA00004651"/>
    </source>
</evidence>
<comment type="subcellular location">
    <subcellularLocation>
        <location evidence="1">Cell membrane</location>
        <topology evidence="1">Multi-pass membrane protein</topology>
    </subcellularLocation>
</comment>
<dbReference type="GO" id="GO:0048472">
    <property type="term" value="F:threonine-phosphate decarboxylase activity"/>
    <property type="evidence" value="ECO:0007669"/>
    <property type="project" value="InterPro"/>
</dbReference>
<evidence type="ECO:0000313" key="11">
    <source>
        <dbReference type="Proteomes" id="UP000586305"/>
    </source>
</evidence>
<organism evidence="10 11">
    <name type="scientific">Pseudoalteromonas caenipelagi</name>
    <dbReference type="NCBI Taxonomy" id="2726988"/>
    <lineage>
        <taxon>Bacteria</taxon>
        <taxon>Pseudomonadati</taxon>
        <taxon>Pseudomonadota</taxon>
        <taxon>Gammaproteobacteria</taxon>
        <taxon>Alteromonadales</taxon>
        <taxon>Pseudoalteromonadaceae</taxon>
        <taxon>Pseudoalteromonas</taxon>
    </lineage>
</organism>
<evidence type="ECO:0000313" key="10">
    <source>
        <dbReference type="EMBL" id="NOU51522.1"/>
    </source>
</evidence>
<dbReference type="UniPathway" id="UPA00148"/>
<dbReference type="PANTHER" id="PTHR34308">
    <property type="entry name" value="COBALAMIN BIOSYNTHESIS PROTEIN CBIB"/>
    <property type="match status" value="1"/>
</dbReference>
<accession>A0A849VDQ3</accession>
<name>A0A849VDQ3_9GAMM</name>
<evidence type="ECO:0000256" key="3">
    <source>
        <dbReference type="ARBA" id="ARBA00006263"/>
    </source>
</evidence>
<reference evidence="10 11" key="1">
    <citation type="submission" date="2020-04" db="EMBL/GenBank/DDBJ databases">
        <title>Pseudoalteromonas caenipelagi sp. nov., isolated from a tidal flat.</title>
        <authorList>
            <person name="Park S."/>
            <person name="Yoon J.-H."/>
        </authorList>
    </citation>
    <scope>NUCLEOTIDE SEQUENCE [LARGE SCALE GENOMIC DNA]</scope>
    <source>
        <strain evidence="10 11">JBTF-M23</strain>
    </source>
</reference>
<keyword evidence="8 9" id="KW-0472">Membrane</keyword>
<keyword evidence="6 9" id="KW-0812">Transmembrane</keyword>
<evidence type="ECO:0000256" key="6">
    <source>
        <dbReference type="ARBA" id="ARBA00022692"/>
    </source>
</evidence>
<dbReference type="PANTHER" id="PTHR34308:SF1">
    <property type="entry name" value="COBALAMIN BIOSYNTHESIS PROTEIN CBIB"/>
    <property type="match status" value="1"/>
</dbReference>
<feature type="transmembrane region" description="Helical" evidence="9">
    <location>
        <begin position="240"/>
        <end position="262"/>
    </location>
</feature>
<dbReference type="AlphaFoldDB" id="A0A849VDQ3"/>
<keyword evidence="5" id="KW-0169">Cobalamin biosynthesis</keyword>
<feature type="transmembrane region" description="Helical" evidence="9">
    <location>
        <begin position="153"/>
        <end position="177"/>
    </location>
</feature>
<dbReference type="GO" id="GO:0009236">
    <property type="term" value="P:cobalamin biosynthetic process"/>
    <property type="evidence" value="ECO:0007669"/>
    <property type="project" value="UniProtKB-UniPathway"/>
</dbReference>
<evidence type="ECO:0000256" key="7">
    <source>
        <dbReference type="ARBA" id="ARBA00022989"/>
    </source>
</evidence>
<keyword evidence="11" id="KW-1185">Reference proteome</keyword>